<feature type="transmembrane region" description="Helical" evidence="1">
    <location>
        <begin position="177"/>
        <end position="196"/>
    </location>
</feature>
<gene>
    <name evidence="2" type="ORF">DSTB1V02_LOCUS2205</name>
</gene>
<feature type="transmembrane region" description="Helical" evidence="1">
    <location>
        <begin position="239"/>
        <end position="257"/>
    </location>
</feature>
<proteinExistence type="predicted"/>
<evidence type="ECO:0000313" key="2">
    <source>
        <dbReference type="EMBL" id="CAD7242234.1"/>
    </source>
</evidence>
<feature type="transmembrane region" description="Helical" evidence="1">
    <location>
        <begin position="269"/>
        <end position="287"/>
    </location>
</feature>
<keyword evidence="1" id="KW-1133">Transmembrane helix</keyword>
<dbReference type="Proteomes" id="UP000677054">
    <property type="component" value="Unassembled WGS sequence"/>
</dbReference>
<protein>
    <submittedName>
        <fullName evidence="2">Uncharacterized protein</fullName>
    </submittedName>
</protein>
<dbReference type="EMBL" id="CAJPEV010000236">
    <property type="protein sequence ID" value="CAG0882788.1"/>
    <property type="molecule type" value="Genomic_DNA"/>
</dbReference>
<feature type="transmembrane region" description="Helical" evidence="1">
    <location>
        <begin position="54"/>
        <end position="72"/>
    </location>
</feature>
<feature type="transmembrane region" description="Helical" evidence="1">
    <location>
        <begin position="84"/>
        <end position="103"/>
    </location>
</feature>
<organism evidence="2">
    <name type="scientific">Darwinula stevensoni</name>
    <dbReference type="NCBI Taxonomy" id="69355"/>
    <lineage>
        <taxon>Eukaryota</taxon>
        <taxon>Metazoa</taxon>
        <taxon>Ecdysozoa</taxon>
        <taxon>Arthropoda</taxon>
        <taxon>Crustacea</taxon>
        <taxon>Oligostraca</taxon>
        <taxon>Ostracoda</taxon>
        <taxon>Podocopa</taxon>
        <taxon>Podocopida</taxon>
        <taxon>Darwinulocopina</taxon>
        <taxon>Darwinuloidea</taxon>
        <taxon>Darwinulidae</taxon>
        <taxon>Darwinula</taxon>
    </lineage>
</organism>
<dbReference type="EMBL" id="LR899753">
    <property type="protein sequence ID" value="CAD7242234.1"/>
    <property type="molecule type" value="Genomic_DNA"/>
</dbReference>
<reference evidence="2" key="1">
    <citation type="submission" date="2020-11" db="EMBL/GenBank/DDBJ databases">
        <authorList>
            <person name="Tran Van P."/>
        </authorList>
    </citation>
    <scope>NUCLEOTIDE SEQUENCE</scope>
</reference>
<keyword evidence="1" id="KW-0812">Transmembrane</keyword>
<evidence type="ECO:0000313" key="3">
    <source>
        <dbReference type="Proteomes" id="UP000677054"/>
    </source>
</evidence>
<accession>A0A7R8X1H7</accession>
<feature type="transmembrane region" description="Helical" evidence="1">
    <location>
        <begin position="115"/>
        <end position="138"/>
    </location>
</feature>
<sequence>MVLPVEETKSIVDSVFGTAAVTLFRVAQGMGWVQRPGEKWEKYSVETNSDRSNVIVGTLVGLFVSNLVFSAACLLRLDFASIEALHGAVCAFLYAATGGNLIDSARSSDSRNGKNFVFASGVVCLLLGFSYVAVVLMYQKGRTCLVIIDIENDDSHIPISIVEVRVRKMVTTVQTKLGASCNWWTSILGIVALMLFRAAQDARWDQAAEQSGRTFYAGYPARPSNAEPTTKLNFDEGNIIVGTVVGLFLSTIIISLGRSTDNDLEFTVGFHQLVSAVFYMTTGSILIDNARTAESFKGMDFLLASGIVCLVLGLVYLKAPTVASQDEPGNPEQAQEIRDN</sequence>
<keyword evidence="1" id="KW-0472">Membrane</keyword>
<feature type="transmembrane region" description="Helical" evidence="1">
    <location>
        <begin position="299"/>
        <end position="317"/>
    </location>
</feature>
<evidence type="ECO:0000256" key="1">
    <source>
        <dbReference type="SAM" id="Phobius"/>
    </source>
</evidence>
<name>A0A7R8X1H7_9CRUS</name>
<dbReference type="AlphaFoldDB" id="A0A7R8X1H7"/>
<keyword evidence="3" id="KW-1185">Reference proteome</keyword>